<comment type="function">
    <text evidence="3">Required for maturation of urease via the functional incorporation of the urease nickel metallocenter.</text>
</comment>
<evidence type="ECO:0000256" key="3">
    <source>
        <dbReference type="HAMAP-Rule" id="MF_01385"/>
    </source>
</evidence>
<evidence type="ECO:0000313" key="4">
    <source>
        <dbReference type="EMBL" id="MFD1675351.1"/>
    </source>
</evidence>
<reference evidence="5" key="1">
    <citation type="journal article" date="2019" name="Int. J. Syst. Evol. Microbiol.">
        <title>The Global Catalogue of Microorganisms (GCM) 10K type strain sequencing project: providing services to taxonomists for standard genome sequencing and annotation.</title>
        <authorList>
            <consortium name="The Broad Institute Genomics Platform"/>
            <consortium name="The Broad Institute Genome Sequencing Center for Infectious Disease"/>
            <person name="Wu L."/>
            <person name="Ma J."/>
        </authorList>
    </citation>
    <scope>NUCLEOTIDE SEQUENCE [LARGE SCALE GENOMIC DNA]</scope>
    <source>
        <strain evidence="5">CGMCC 1.12286</strain>
    </source>
</reference>
<organism evidence="4 5">
    <name type="scientific">Alicyclobacillus fodiniaquatilis</name>
    <dbReference type="NCBI Taxonomy" id="1661150"/>
    <lineage>
        <taxon>Bacteria</taxon>
        <taxon>Bacillati</taxon>
        <taxon>Bacillota</taxon>
        <taxon>Bacilli</taxon>
        <taxon>Bacillales</taxon>
        <taxon>Alicyclobacillaceae</taxon>
        <taxon>Alicyclobacillus</taxon>
    </lineage>
</organism>
<dbReference type="Pfam" id="PF01730">
    <property type="entry name" value="UreF"/>
    <property type="match status" value="1"/>
</dbReference>
<proteinExistence type="inferred from homology"/>
<comment type="similarity">
    <text evidence="3">Belongs to the UreF family.</text>
</comment>
<name>A0ABW4JI19_9BACL</name>
<dbReference type="InterPro" id="IPR002639">
    <property type="entry name" value="UreF"/>
</dbReference>
<keyword evidence="3" id="KW-0963">Cytoplasm</keyword>
<dbReference type="Gene3D" id="1.10.4190.10">
    <property type="entry name" value="Urease accessory protein UreF"/>
    <property type="match status" value="1"/>
</dbReference>
<gene>
    <name evidence="3" type="primary">ureF</name>
    <name evidence="4" type="ORF">ACFSB2_11655</name>
</gene>
<sequence length="229" mass="24204">MNPAQFSFMLQMGDGNFPNGAFSHSFGLETLIEAGLVVDAATFEQALADWFHLQLVPFDGLAAHIAWALTKAGDMEGLLALAELVSASLLAEQSKRGALLIGKRSLQVLHDLVPHGGATQWYWEKVAAGEACATHALALAVASAEMGIGQDFTRTAVLYSALSSLIAAAVRAVPIGQSAGQQLLATGRSWIESAPSMAGYQMADISSTAAMWEIAQMNHKALNGRLFMS</sequence>
<dbReference type="InterPro" id="IPR038277">
    <property type="entry name" value="UreF_sf"/>
</dbReference>
<accession>A0ABW4JI19</accession>
<dbReference type="HAMAP" id="MF_01385">
    <property type="entry name" value="UreF"/>
    <property type="match status" value="1"/>
</dbReference>
<comment type="subunit">
    <text evidence="3">UreD, UreF and UreG form a complex that acts as a GTP-hydrolysis-dependent molecular chaperone, activating the urease apoprotein by helping to assemble the nickel containing metallocenter of UreC. The UreE protein probably delivers the nickel.</text>
</comment>
<comment type="caution">
    <text evidence="4">The sequence shown here is derived from an EMBL/GenBank/DDBJ whole genome shotgun (WGS) entry which is preliminary data.</text>
</comment>
<evidence type="ECO:0000313" key="5">
    <source>
        <dbReference type="Proteomes" id="UP001597079"/>
    </source>
</evidence>
<dbReference type="EMBL" id="JBHUCX010000028">
    <property type="protein sequence ID" value="MFD1675351.1"/>
    <property type="molecule type" value="Genomic_DNA"/>
</dbReference>
<keyword evidence="5" id="KW-1185">Reference proteome</keyword>
<dbReference type="Proteomes" id="UP001597079">
    <property type="component" value="Unassembled WGS sequence"/>
</dbReference>
<evidence type="ECO:0000256" key="1">
    <source>
        <dbReference type="ARBA" id="ARBA00022988"/>
    </source>
</evidence>
<keyword evidence="1 3" id="KW-0996">Nickel insertion</keyword>
<comment type="subcellular location">
    <subcellularLocation>
        <location evidence="3">Cytoplasm</location>
    </subcellularLocation>
</comment>
<dbReference type="RefSeq" id="WP_377943224.1">
    <property type="nucleotide sequence ID" value="NZ_JBHUCX010000028.1"/>
</dbReference>
<protein>
    <recommendedName>
        <fullName evidence="3">Urease accessory protein UreF</fullName>
    </recommendedName>
</protein>
<evidence type="ECO:0000256" key="2">
    <source>
        <dbReference type="ARBA" id="ARBA00023186"/>
    </source>
</evidence>
<dbReference type="PANTHER" id="PTHR33620">
    <property type="entry name" value="UREASE ACCESSORY PROTEIN F"/>
    <property type="match status" value="1"/>
</dbReference>
<keyword evidence="2 3" id="KW-0143">Chaperone</keyword>
<dbReference type="PANTHER" id="PTHR33620:SF1">
    <property type="entry name" value="UREASE ACCESSORY PROTEIN F"/>
    <property type="match status" value="1"/>
</dbReference>
<dbReference type="PIRSF" id="PIRSF009467">
    <property type="entry name" value="Ureas_acces_UreF"/>
    <property type="match status" value="1"/>
</dbReference>